<evidence type="ECO:0000313" key="1">
    <source>
        <dbReference type="EMBL" id="KAH6943470.1"/>
    </source>
</evidence>
<keyword evidence="2" id="KW-1185">Reference proteome</keyword>
<organism evidence="1 2">
    <name type="scientific">Hyalomma asiaticum</name>
    <name type="common">Tick</name>
    <dbReference type="NCBI Taxonomy" id="266040"/>
    <lineage>
        <taxon>Eukaryota</taxon>
        <taxon>Metazoa</taxon>
        <taxon>Ecdysozoa</taxon>
        <taxon>Arthropoda</taxon>
        <taxon>Chelicerata</taxon>
        <taxon>Arachnida</taxon>
        <taxon>Acari</taxon>
        <taxon>Parasitiformes</taxon>
        <taxon>Ixodida</taxon>
        <taxon>Ixodoidea</taxon>
        <taxon>Ixodidae</taxon>
        <taxon>Hyalomminae</taxon>
        <taxon>Hyalomma</taxon>
    </lineage>
</organism>
<proteinExistence type="predicted"/>
<evidence type="ECO:0000313" key="2">
    <source>
        <dbReference type="Proteomes" id="UP000821845"/>
    </source>
</evidence>
<name>A0ACB7T9F7_HYAAI</name>
<comment type="caution">
    <text evidence="1">The sequence shown here is derived from an EMBL/GenBank/DDBJ whole genome shotgun (WGS) entry which is preliminary data.</text>
</comment>
<accession>A0ACB7T9F7</accession>
<reference evidence="1" key="1">
    <citation type="submission" date="2020-05" db="EMBL/GenBank/DDBJ databases">
        <title>Large-scale comparative analyses of tick genomes elucidate their genetic diversity and vector capacities.</title>
        <authorList>
            <person name="Jia N."/>
            <person name="Wang J."/>
            <person name="Shi W."/>
            <person name="Du L."/>
            <person name="Sun Y."/>
            <person name="Zhan W."/>
            <person name="Jiang J."/>
            <person name="Wang Q."/>
            <person name="Zhang B."/>
            <person name="Ji P."/>
            <person name="Sakyi L.B."/>
            <person name="Cui X."/>
            <person name="Yuan T."/>
            <person name="Jiang B."/>
            <person name="Yang W."/>
            <person name="Lam T.T.-Y."/>
            <person name="Chang Q."/>
            <person name="Ding S."/>
            <person name="Wang X."/>
            <person name="Zhu J."/>
            <person name="Ruan X."/>
            <person name="Zhao L."/>
            <person name="Wei J."/>
            <person name="Que T."/>
            <person name="Du C."/>
            <person name="Cheng J."/>
            <person name="Dai P."/>
            <person name="Han X."/>
            <person name="Huang E."/>
            <person name="Gao Y."/>
            <person name="Liu J."/>
            <person name="Shao H."/>
            <person name="Ye R."/>
            <person name="Li L."/>
            <person name="Wei W."/>
            <person name="Wang X."/>
            <person name="Wang C."/>
            <person name="Yang T."/>
            <person name="Huo Q."/>
            <person name="Li W."/>
            <person name="Guo W."/>
            <person name="Chen H."/>
            <person name="Zhou L."/>
            <person name="Ni X."/>
            <person name="Tian J."/>
            <person name="Zhou Y."/>
            <person name="Sheng Y."/>
            <person name="Liu T."/>
            <person name="Pan Y."/>
            <person name="Xia L."/>
            <person name="Li J."/>
            <person name="Zhao F."/>
            <person name="Cao W."/>
        </authorList>
    </citation>
    <scope>NUCLEOTIDE SEQUENCE</scope>
    <source>
        <strain evidence="1">Hyas-2018</strain>
    </source>
</reference>
<dbReference type="EMBL" id="CM023490">
    <property type="protein sequence ID" value="KAH6943470.1"/>
    <property type="molecule type" value="Genomic_DNA"/>
</dbReference>
<sequence length="229" mass="25623">MDGSSLLRHNARFRETFGLWPPIHDAFFTSNAHGIAVSASLRLERAGRFQVAADPRCCLSASPLECPDAPLKKKRQETRQQRRVSGSVPQALIFTSFLVRRREKDVQFWKSIAAAMVDMCRRWPGLRWNAAGNLGKFGSGAVGDIVQPRRCSVLPSLAARREPFADRFYWLHDVFVVVVWCALLLCRWCADDATMVACAAWNSYYVVNEPTKSAAVTERAGESPLVGHI</sequence>
<dbReference type="Proteomes" id="UP000821845">
    <property type="component" value="Chromosome 10"/>
</dbReference>
<gene>
    <name evidence="1" type="ORF">HPB50_021702</name>
</gene>
<protein>
    <submittedName>
        <fullName evidence="1">Uncharacterized protein</fullName>
    </submittedName>
</protein>